<dbReference type="InterPro" id="IPR011990">
    <property type="entry name" value="TPR-like_helical_dom_sf"/>
</dbReference>
<dbReference type="Gene3D" id="3.40.50.1000">
    <property type="entry name" value="HAD superfamily/HAD-like"/>
    <property type="match status" value="1"/>
</dbReference>
<dbReference type="GO" id="GO:0005794">
    <property type="term" value="C:Golgi apparatus"/>
    <property type="evidence" value="ECO:0007669"/>
    <property type="project" value="TreeGrafter"/>
</dbReference>
<dbReference type="GO" id="GO:0032051">
    <property type="term" value="F:clathrin light chain binding"/>
    <property type="evidence" value="ECO:0007669"/>
    <property type="project" value="TreeGrafter"/>
</dbReference>
<dbReference type="InterPro" id="IPR023214">
    <property type="entry name" value="HAD_sf"/>
</dbReference>
<dbReference type="AlphaFoldDB" id="A0A8S0UN24"/>
<dbReference type="Gene3D" id="1.25.40.10">
    <property type="entry name" value="Tetratricopeptide repeat domain"/>
    <property type="match status" value="3"/>
</dbReference>
<dbReference type="Pfam" id="PF00637">
    <property type="entry name" value="Clathrin"/>
    <property type="match status" value="1"/>
</dbReference>
<comment type="caution">
    <text evidence="2">The sequence shown here is derived from an EMBL/GenBank/DDBJ whole genome shotgun (WGS) entry which is preliminary data.</text>
</comment>
<dbReference type="EMBL" id="CACTIH010009056">
    <property type="protein sequence ID" value="CAA3021568.1"/>
    <property type="molecule type" value="Genomic_DNA"/>
</dbReference>
<proteinExistence type="predicted"/>
<dbReference type="PANTHER" id="PTHR10292">
    <property type="entry name" value="CLATHRIN HEAVY CHAIN RELATED"/>
    <property type="match status" value="1"/>
</dbReference>
<evidence type="ECO:0000313" key="3">
    <source>
        <dbReference type="Proteomes" id="UP000594638"/>
    </source>
</evidence>
<sequence>MKKDMEHHAVAEGQGNEGRDVQDDVPEQDDVPHEQNARLDDPVIQQEVSVPKYGDVPSHIPAVVDQTDVIDAVGDLGYTVCLPKGYHEAPMPMVCADEASQGQERCTETRFNALRNDKKPLFIKELTKVWEFLEAGKYNDTNTLLLDDSPYKAVKNSENTTIFPPTYTYNDANDSALGPSGNLRKYLNCLAEAENMQELDNFDVLAVGEVAVEAQLYEEAFAIFKFNLNVQGINVLLDNIRDINLAVEFAFRVEDAKVKEVDSELVYAYAKIDGLGEIEEFILMPNVAILRNVGDHLYDEAPYEVAEIVFAFISKWAKLARSLVKLKQFQEAVDAKSVNTTRMEDCFIELISLMESGLGLERTLMGIFTKFGVLCARYRYEKLMEHKG</sequence>
<dbReference type="OrthoDB" id="1711508at2759"/>
<organism evidence="2 3">
    <name type="scientific">Olea europaea subsp. europaea</name>
    <dbReference type="NCBI Taxonomy" id="158383"/>
    <lineage>
        <taxon>Eukaryota</taxon>
        <taxon>Viridiplantae</taxon>
        <taxon>Streptophyta</taxon>
        <taxon>Embryophyta</taxon>
        <taxon>Tracheophyta</taxon>
        <taxon>Spermatophyta</taxon>
        <taxon>Magnoliopsida</taxon>
        <taxon>eudicotyledons</taxon>
        <taxon>Gunneridae</taxon>
        <taxon>Pentapetalae</taxon>
        <taxon>asterids</taxon>
        <taxon>lamiids</taxon>
        <taxon>Lamiales</taxon>
        <taxon>Oleaceae</taxon>
        <taxon>Oleeae</taxon>
        <taxon>Olea</taxon>
    </lineage>
</organism>
<accession>A0A8S0UN24</accession>
<dbReference type="InterPro" id="IPR055358">
    <property type="entry name" value="CHCR"/>
</dbReference>
<evidence type="ECO:0000256" key="1">
    <source>
        <dbReference type="SAM" id="MobiDB-lite"/>
    </source>
</evidence>
<dbReference type="GO" id="GO:0009507">
    <property type="term" value="C:chloroplast"/>
    <property type="evidence" value="ECO:0007669"/>
    <property type="project" value="TreeGrafter"/>
</dbReference>
<dbReference type="PANTHER" id="PTHR10292:SF1">
    <property type="entry name" value="CLATHRIN HEAVY CHAIN"/>
    <property type="match status" value="1"/>
</dbReference>
<dbReference type="Gramene" id="OE9A067133T1">
    <property type="protein sequence ID" value="OE9A067133C1"/>
    <property type="gene ID" value="OE9A067133"/>
</dbReference>
<dbReference type="GO" id="GO:0071439">
    <property type="term" value="C:clathrin complex"/>
    <property type="evidence" value="ECO:0007669"/>
    <property type="project" value="TreeGrafter"/>
</dbReference>
<feature type="compositionally biased region" description="Basic and acidic residues" evidence="1">
    <location>
        <begin position="1"/>
        <end position="10"/>
    </location>
</feature>
<dbReference type="GO" id="GO:0009506">
    <property type="term" value="C:plasmodesma"/>
    <property type="evidence" value="ECO:0007669"/>
    <property type="project" value="TreeGrafter"/>
</dbReference>
<keyword evidence="3" id="KW-1185">Reference proteome</keyword>
<gene>
    <name evidence="2" type="ORF">OLEA9_A067133</name>
</gene>
<dbReference type="InterPro" id="IPR016024">
    <property type="entry name" value="ARM-type_fold"/>
</dbReference>
<dbReference type="GO" id="GO:0006898">
    <property type="term" value="P:receptor-mediated endocytosis"/>
    <property type="evidence" value="ECO:0007669"/>
    <property type="project" value="TreeGrafter"/>
</dbReference>
<dbReference type="SUPFAM" id="SSF48371">
    <property type="entry name" value="ARM repeat"/>
    <property type="match status" value="1"/>
</dbReference>
<dbReference type="Proteomes" id="UP000594638">
    <property type="component" value="Unassembled WGS sequence"/>
</dbReference>
<protein>
    <recommendedName>
        <fullName evidence="4">FCP1 homology domain-containing protein</fullName>
    </recommendedName>
</protein>
<feature type="region of interest" description="Disordered" evidence="1">
    <location>
        <begin position="1"/>
        <end position="41"/>
    </location>
</feature>
<name>A0A8S0UN24_OLEEU</name>
<feature type="compositionally biased region" description="Basic and acidic residues" evidence="1">
    <location>
        <begin position="30"/>
        <end position="41"/>
    </location>
</feature>
<reference evidence="2 3" key="1">
    <citation type="submission" date="2019-12" db="EMBL/GenBank/DDBJ databases">
        <authorList>
            <person name="Alioto T."/>
            <person name="Alioto T."/>
            <person name="Gomez Garrido J."/>
        </authorList>
    </citation>
    <scope>NUCLEOTIDE SEQUENCE [LARGE SCALE GENOMIC DNA]</scope>
</reference>
<dbReference type="GO" id="GO:0005886">
    <property type="term" value="C:plasma membrane"/>
    <property type="evidence" value="ECO:0007669"/>
    <property type="project" value="TreeGrafter"/>
</dbReference>
<evidence type="ECO:0008006" key="4">
    <source>
        <dbReference type="Google" id="ProtNLM"/>
    </source>
</evidence>
<evidence type="ECO:0000313" key="2">
    <source>
        <dbReference type="EMBL" id="CAA3021568.1"/>
    </source>
</evidence>